<dbReference type="RefSeq" id="WP_420906676.1">
    <property type="nucleotide sequence ID" value="NZ_BAAFGK010000005.1"/>
</dbReference>
<evidence type="ECO:0000313" key="3">
    <source>
        <dbReference type="Proteomes" id="UP001628193"/>
    </source>
</evidence>
<feature type="region of interest" description="Disordered" evidence="1">
    <location>
        <begin position="107"/>
        <end position="189"/>
    </location>
</feature>
<sequence length="189" mass="19455">MNPRNLPRPAQLPTLAIGFGAAVFVLWSVSAEAGNASVDKTGVKKPEKSSASGSRHIYYPDTARSFFDYQDTGAFAGRPMVIPPTLPIISQPTHLVIHMPAPDPVKAPLPTLAPQSAAAPKPVASAAPPAAPKPVAPAAPKPVAPAAPKPVASAAPPEASREPAAAIPSVPRRPVEVEPPVRPLPVSRD</sequence>
<dbReference type="EMBL" id="BAAFGK010000005">
    <property type="protein sequence ID" value="GAB0058960.1"/>
    <property type="molecule type" value="Genomic_DNA"/>
</dbReference>
<accession>A0ABQ0CDM7</accession>
<comment type="caution">
    <text evidence="2">The sequence shown here is derived from an EMBL/GenBank/DDBJ whole genome shotgun (WGS) entry which is preliminary data.</text>
</comment>
<evidence type="ECO:0008006" key="4">
    <source>
        <dbReference type="Google" id="ProtNLM"/>
    </source>
</evidence>
<feature type="compositionally biased region" description="Low complexity" evidence="1">
    <location>
        <begin position="149"/>
        <end position="172"/>
    </location>
</feature>
<dbReference type="Proteomes" id="UP001628193">
    <property type="component" value="Unassembled WGS sequence"/>
</dbReference>
<protein>
    <recommendedName>
        <fullName evidence="4">Secreted protein</fullName>
    </recommendedName>
</protein>
<evidence type="ECO:0000256" key="1">
    <source>
        <dbReference type="SAM" id="MobiDB-lite"/>
    </source>
</evidence>
<gene>
    <name evidence="2" type="ORF">SIID45300_03320</name>
</gene>
<name>A0ABQ0CDM7_9PROT</name>
<proteinExistence type="predicted"/>
<feature type="compositionally biased region" description="Low complexity" evidence="1">
    <location>
        <begin position="113"/>
        <end position="128"/>
    </location>
</feature>
<feature type="compositionally biased region" description="Pro residues" evidence="1">
    <location>
        <begin position="129"/>
        <end position="148"/>
    </location>
</feature>
<keyword evidence="3" id="KW-1185">Reference proteome</keyword>
<evidence type="ECO:0000313" key="2">
    <source>
        <dbReference type="EMBL" id="GAB0058960.1"/>
    </source>
</evidence>
<organism evidence="2 3">
    <name type="scientific">Candidatus Magnetaquiglobus chichijimensis</name>
    <dbReference type="NCBI Taxonomy" id="3141448"/>
    <lineage>
        <taxon>Bacteria</taxon>
        <taxon>Pseudomonadati</taxon>
        <taxon>Pseudomonadota</taxon>
        <taxon>Magnetococcia</taxon>
        <taxon>Magnetococcales</taxon>
        <taxon>Candidatus Magnetaquicoccaceae</taxon>
        <taxon>Candidatus Magnetaquiglobus</taxon>
    </lineage>
</organism>
<reference evidence="2 3" key="1">
    <citation type="submission" date="2024-09" db="EMBL/GenBank/DDBJ databases">
        <title>Draft genome sequence of Candidatus Magnetaquicoccaceae bacterium FCR-1.</title>
        <authorList>
            <person name="Shimoshige H."/>
            <person name="Shimamura S."/>
            <person name="Taoka A."/>
            <person name="Kobayashi H."/>
            <person name="Maekawa T."/>
        </authorList>
    </citation>
    <scope>NUCLEOTIDE SEQUENCE [LARGE SCALE GENOMIC DNA]</scope>
    <source>
        <strain evidence="2 3">FCR-1</strain>
    </source>
</reference>